<reference evidence="4 5" key="1">
    <citation type="submission" date="2018-03" db="EMBL/GenBank/DDBJ databases">
        <title>Genomic Encyclopedia of Type Strains, Phase III (KMG-III): the genomes of soil and plant-associated and newly described type strains.</title>
        <authorList>
            <person name="Whitman W."/>
        </authorList>
    </citation>
    <scope>NUCLEOTIDE SEQUENCE [LARGE SCALE GENOMIC DNA]</scope>
    <source>
        <strain evidence="4 5">CGMCC 1.07653</strain>
    </source>
</reference>
<dbReference type="EMBL" id="PYAV01000001">
    <property type="protein sequence ID" value="PSL51211.1"/>
    <property type="molecule type" value="Genomic_DNA"/>
</dbReference>
<dbReference type="InterPro" id="IPR028976">
    <property type="entry name" value="CheC-like_sf"/>
</dbReference>
<keyword evidence="1" id="KW-0145">Chemotaxis</keyword>
<protein>
    <submittedName>
        <fullName evidence="4">Chemotaxis protein CheC</fullName>
    </submittedName>
</protein>
<proteinExistence type="predicted"/>
<organism evidence="4 5">
    <name type="scientific">Salsuginibacillus halophilus</name>
    <dbReference type="NCBI Taxonomy" id="517424"/>
    <lineage>
        <taxon>Bacteria</taxon>
        <taxon>Bacillati</taxon>
        <taxon>Bacillota</taxon>
        <taxon>Bacilli</taxon>
        <taxon>Bacillales</taxon>
        <taxon>Bacillaceae</taxon>
        <taxon>Salsuginibacillus</taxon>
    </lineage>
</organism>
<dbReference type="CDD" id="cd17909">
    <property type="entry name" value="CheC_ClassI"/>
    <property type="match status" value="1"/>
</dbReference>
<feature type="domain" description="CheC-like protein" evidence="3">
    <location>
        <begin position="108"/>
        <end position="142"/>
    </location>
</feature>
<dbReference type="Proteomes" id="UP000242310">
    <property type="component" value="Unassembled WGS sequence"/>
</dbReference>
<gene>
    <name evidence="4" type="ORF">B0H94_101121</name>
</gene>
<dbReference type="RefSeq" id="WP_106587292.1">
    <property type="nucleotide sequence ID" value="NZ_PYAV01000001.1"/>
</dbReference>
<keyword evidence="5" id="KW-1185">Reference proteome</keyword>
<name>A0A2P8HY88_9BACI</name>
<dbReference type="OrthoDB" id="9812187at2"/>
<comment type="caution">
    <text evidence="4">The sequence shown here is derived from an EMBL/GenBank/DDBJ whole genome shotgun (WGS) entry which is preliminary data.</text>
</comment>
<dbReference type="PANTHER" id="PTHR43693">
    <property type="entry name" value="PROTEIN PHOSPHATASE CHEZ"/>
    <property type="match status" value="1"/>
</dbReference>
<evidence type="ECO:0000313" key="5">
    <source>
        <dbReference type="Proteomes" id="UP000242310"/>
    </source>
</evidence>
<accession>A0A2P8HY88</accession>
<dbReference type="Gene3D" id="3.40.1550.10">
    <property type="entry name" value="CheC-like"/>
    <property type="match status" value="1"/>
</dbReference>
<dbReference type="Pfam" id="PF04509">
    <property type="entry name" value="CheC"/>
    <property type="match status" value="2"/>
</dbReference>
<evidence type="ECO:0000313" key="4">
    <source>
        <dbReference type="EMBL" id="PSL51211.1"/>
    </source>
</evidence>
<sequence>MDIIEEISDHHLDVLKEIGNIGAGNAATSLSQLLAQQIEMTVPSVRPIKFQEIPEAAGGAEQIVAATFLRILGDAPGSMFFIVPEEDAAPLVASMTGMEHLTVDSELGSSALQELGNILSGSYLSALADFTRLNLQPSPPSLAVDMAGAVVEEGLFELSLASDHALIIDTVIYEHGTETKSRGQFFLLPDPDSFSTIFTSLGVGFHE</sequence>
<evidence type="ECO:0000256" key="2">
    <source>
        <dbReference type="ARBA" id="ARBA00022801"/>
    </source>
</evidence>
<dbReference type="AlphaFoldDB" id="A0A2P8HY88"/>
<keyword evidence="2" id="KW-0378">Hydrolase</keyword>
<dbReference type="InterPro" id="IPR007597">
    <property type="entry name" value="CheC"/>
</dbReference>
<dbReference type="PANTHER" id="PTHR43693:SF1">
    <property type="entry name" value="PROTEIN PHOSPHATASE CHEZ"/>
    <property type="match status" value="1"/>
</dbReference>
<evidence type="ECO:0000256" key="1">
    <source>
        <dbReference type="ARBA" id="ARBA00022500"/>
    </source>
</evidence>
<evidence type="ECO:0000259" key="3">
    <source>
        <dbReference type="Pfam" id="PF04509"/>
    </source>
</evidence>
<dbReference type="SUPFAM" id="SSF103039">
    <property type="entry name" value="CheC-like"/>
    <property type="match status" value="1"/>
</dbReference>
<dbReference type="InterPro" id="IPR050992">
    <property type="entry name" value="CheZ_family_phosphatases"/>
</dbReference>
<feature type="domain" description="CheC-like protein" evidence="3">
    <location>
        <begin position="11"/>
        <end position="45"/>
    </location>
</feature>
<dbReference type="GO" id="GO:0016787">
    <property type="term" value="F:hydrolase activity"/>
    <property type="evidence" value="ECO:0007669"/>
    <property type="project" value="UniProtKB-KW"/>
</dbReference>
<dbReference type="GO" id="GO:0006935">
    <property type="term" value="P:chemotaxis"/>
    <property type="evidence" value="ECO:0007669"/>
    <property type="project" value="UniProtKB-KW"/>
</dbReference>